<comment type="similarity">
    <text evidence="1">Belongs to the UPF0065 (bug) family.</text>
</comment>
<gene>
    <name evidence="3" type="ORF">A2V91_04930</name>
</gene>
<dbReference type="Proteomes" id="UP000179334">
    <property type="component" value="Unassembled WGS sequence"/>
</dbReference>
<organism evidence="3 4">
    <name type="scientific">Candidatus Muproteobacteria bacterium RBG_16_64_10</name>
    <dbReference type="NCBI Taxonomy" id="1817757"/>
    <lineage>
        <taxon>Bacteria</taxon>
        <taxon>Pseudomonadati</taxon>
        <taxon>Pseudomonadota</taxon>
        <taxon>Candidatus Muproteobacteria</taxon>
    </lineage>
</organism>
<evidence type="ECO:0000313" key="3">
    <source>
        <dbReference type="EMBL" id="OGI37439.1"/>
    </source>
</evidence>
<keyword evidence="2" id="KW-0732">Signal</keyword>
<dbReference type="CDD" id="cd13578">
    <property type="entry name" value="PBP2_Bug27"/>
    <property type="match status" value="1"/>
</dbReference>
<proteinExistence type="inferred from homology"/>
<evidence type="ECO:0000256" key="2">
    <source>
        <dbReference type="SAM" id="SignalP"/>
    </source>
</evidence>
<comment type="caution">
    <text evidence="3">The sequence shown here is derived from an EMBL/GenBank/DDBJ whole genome shotgun (WGS) entry which is preliminary data.</text>
</comment>
<sequence length="320" mass="34028">MKKFGILFVALCAAASAAHAQTWPARPVKMVVSFPAGTTPDTVARVIAPRMQEALGQPVVVENRAGAGGNVAADAVAKSPADGYTLLVSTNAAVATNKVLFDKMPYDPERDLATISLLATAPQALVTHVSIPVKTFSEFLDYARRNPGRMSYGTTGSGSAAHLTMELLKADAKLFIVHIPYRGFPQAVTDTLAGNIHTMFAIIPGVLPHIKAGKLTPLAVTALKRSDLLPNVPSVKELGYPQLESLAWIGLLAPANTPPEVIERLHAEARKALTLPDSKRILTNAGFDVAGTSPTEFRAWQRSEIAKWGKVIRATGAKPD</sequence>
<dbReference type="AlphaFoldDB" id="A0A1F6SXM3"/>
<accession>A0A1F6SXM3</accession>
<dbReference type="Gene3D" id="3.40.190.150">
    <property type="entry name" value="Bordetella uptake gene, domain 1"/>
    <property type="match status" value="1"/>
</dbReference>
<dbReference type="SUPFAM" id="SSF53850">
    <property type="entry name" value="Periplasmic binding protein-like II"/>
    <property type="match status" value="1"/>
</dbReference>
<evidence type="ECO:0000256" key="1">
    <source>
        <dbReference type="ARBA" id="ARBA00006987"/>
    </source>
</evidence>
<reference evidence="3 4" key="1">
    <citation type="journal article" date="2016" name="Nat. Commun.">
        <title>Thousands of microbial genomes shed light on interconnected biogeochemical processes in an aquifer system.</title>
        <authorList>
            <person name="Anantharaman K."/>
            <person name="Brown C.T."/>
            <person name="Hug L.A."/>
            <person name="Sharon I."/>
            <person name="Castelle C.J."/>
            <person name="Probst A.J."/>
            <person name="Thomas B.C."/>
            <person name="Singh A."/>
            <person name="Wilkins M.J."/>
            <person name="Karaoz U."/>
            <person name="Brodie E.L."/>
            <person name="Williams K.H."/>
            <person name="Hubbard S.S."/>
            <person name="Banfield J.F."/>
        </authorList>
    </citation>
    <scope>NUCLEOTIDE SEQUENCE [LARGE SCALE GENOMIC DNA]</scope>
</reference>
<dbReference type="PIRSF" id="PIRSF017082">
    <property type="entry name" value="YflP"/>
    <property type="match status" value="1"/>
</dbReference>
<dbReference type="EMBL" id="MFSR01000091">
    <property type="protein sequence ID" value="OGI37439.1"/>
    <property type="molecule type" value="Genomic_DNA"/>
</dbReference>
<dbReference type="InterPro" id="IPR042100">
    <property type="entry name" value="Bug_dom1"/>
</dbReference>
<dbReference type="InterPro" id="IPR005064">
    <property type="entry name" value="BUG"/>
</dbReference>
<dbReference type="Pfam" id="PF03401">
    <property type="entry name" value="TctC"/>
    <property type="match status" value="1"/>
</dbReference>
<feature type="chain" id="PRO_5009225412" description="Tripartite tricarboxylate transporter substrate binding protein" evidence="2">
    <location>
        <begin position="21"/>
        <end position="320"/>
    </location>
</feature>
<dbReference type="PANTHER" id="PTHR42928:SF5">
    <property type="entry name" value="BLR1237 PROTEIN"/>
    <property type="match status" value="1"/>
</dbReference>
<evidence type="ECO:0000313" key="4">
    <source>
        <dbReference type="Proteomes" id="UP000179334"/>
    </source>
</evidence>
<evidence type="ECO:0008006" key="5">
    <source>
        <dbReference type="Google" id="ProtNLM"/>
    </source>
</evidence>
<feature type="signal peptide" evidence="2">
    <location>
        <begin position="1"/>
        <end position="20"/>
    </location>
</feature>
<name>A0A1F6SXM3_9PROT</name>
<protein>
    <recommendedName>
        <fullName evidence="5">Tripartite tricarboxylate transporter substrate binding protein</fullName>
    </recommendedName>
</protein>
<dbReference type="PANTHER" id="PTHR42928">
    <property type="entry name" value="TRICARBOXYLATE-BINDING PROTEIN"/>
    <property type="match status" value="1"/>
</dbReference>
<dbReference type="Gene3D" id="3.40.190.10">
    <property type="entry name" value="Periplasmic binding protein-like II"/>
    <property type="match status" value="1"/>
</dbReference>